<sequence>MGKTYSTLKWKFRGEKAYNEYALHQETERNYVDTLERVFKQYYYILHGPKPSDCISMFLDFSQEMQMLLKMLKLTPQVEKLEYIGFHSIQKNDKKFNKLLGQLRVNQLTRLYVGASYSDPISFSFYARNIARLLPLASGMIEIKYFRISHRDFGRVLVACGSYSKVLFQNCRIVINGFDYLDNAHPSIGHIALDNNTIIQPEEDNEYLDGLVQKIAESSLNGSLRQVLVWTPNPIHRVDKILIKKEYTLGNFLIKIY</sequence>
<comment type="caution">
    <text evidence="1">The sequence shown here is derived from an EMBL/GenBank/DDBJ whole genome shotgun (WGS) entry which is preliminary data.</text>
</comment>
<keyword evidence="2" id="KW-1185">Reference proteome</keyword>
<name>A0AAD2D497_EUPCR</name>
<reference evidence="1" key="1">
    <citation type="submission" date="2023-07" db="EMBL/GenBank/DDBJ databases">
        <authorList>
            <consortium name="AG Swart"/>
            <person name="Singh M."/>
            <person name="Singh A."/>
            <person name="Seah K."/>
            <person name="Emmerich C."/>
        </authorList>
    </citation>
    <scope>NUCLEOTIDE SEQUENCE</scope>
    <source>
        <strain evidence="1">DP1</strain>
    </source>
</reference>
<dbReference type="Proteomes" id="UP001295684">
    <property type="component" value="Unassembled WGS sequence"/>
</dbReference>
<protein>
    <submittedName>
        <fullName evidence="1">Uncharacterized protein</fullName>
    </submittedName>
</protein>
<gene>
    <name evidence="1" type="ORF">ECRASSUSDP1_LOCUS20781</name>
</gene>
<dbReference type="EMBL" id="CAMPGE010021212">
    <property type="protein sequence ID" value="CAI2379371.1"/>
    <property type="molecule type" value="Genomic_DNA"/>
</dbReference>
<organism evidence="1 2">
    <name type="scientific">Euplotes crassus</name>
    <dbReference type="NCBI Taxonomy" id="5936"/>
    <lineage>
        <taxon>Eukaryota</taxon>
        <taxon>Sar</taxon>
        <taxon>Alveolata</taxon>
        <taxon>Ciliophora</taxon>
        <taxon>Intramacronucleata</taxon>
        <taxon>Spirotrichea</taxon>
        <taxon>Hypotrichia</taxon>
        <taxon>Euplotida</taxon>
        <taxon>Euplotidae</taxon>
        <taxon>Moneuplotes</taxon>
    </lineage>
</organism>
<dbReference type="AlphaFoldDB" id="A0AAD2D497"/>
<evidence type="ECO:0000313" key="2">
    <source>
        <dbReference type="Proteomes" id="UP001295684"/>
    </source>
</evidence>
<evidence type="ECO:0000313" key="1">
    <source>
        <dbReference type="EMBL" id="CAI2379371.1"/>
    </source>
</evidence>
<accession>A0AAD2D497</accession>
<proteinExistence type="predicted"/>